<comment type="caution">
    <text evidence="3">The sequence shown here is derived from an EMBL/GenBank/DDBJ whole genome shotgun (WGS) entry which is preliminary data.</text>
</comment>
<name>A0A1Z5HXW6_9FIRM</name>
<protein>
    <recommendedName>
        <fullName evidence="2">Endonuclease NucS C-terminal domain-containing protein</fullName>
    </recommendedName>
</protein>
<dbReference type="EMBL" id="BDGJ01000215">
    <property type="protein sequence ID" value="GAW94373.1"/>
    <property type="molecule type" value="Genomic_DNA"/>
</dbReference>
<keyword evidence="4" id="KW-1185">Reference proteome</keyword>
<dbReference type="InterPro" id="IPR011856">
    <property type="entry name" value="tRNA_endonuc-like_dom_sf"/>
</dbReference>
<dbReference type="AlphaFoldDB" id="A0A1Z5HXW6"/>
<evidence type="ECO:0000313" key="3">
    <source>
        <dbReference type="EMBL" id="GAW94373.1"/>
    </source>
</evidence>
<dbReference type="RefSeq" id="WP_192868290.1">
    <property type="nucleotide sequence ID" value="NZ_BDGJ01000215.1"/>
</dbReference>
<gene>
    <name evidence="3" type="ORF">KKC1_34790</name>
</gene>
<accession>A0A1Z5HXW6</accession>
<dbReference type="InterPro" id="IPR002793">
    <property type="entry name" value="Endonuclease_NucS"/>
</dbReference>
<dbReference type="Gene3D" id="3.40.1350.10">
    <property type="match status" value="1"/>
</dbReference>
<evidence type="ECO:0000313" key="4">
    <source>
        <dbReference type="Proteomes" id="UP000197032"/>
    </source>
</evidence>
<feature type="domain" description="Endonuclease NucS C-terminal" evidence="2">
    <location>
        <begin position="3"/>
        <end position="108"/>
    </location>
</feature>
<evidence type="ECO:0000256" key="1">
    <source>
        <dbReference type="ARBA" id="ARBA00023125"/>
    </source>
</evidence>
<sequence>MYESELHKVLRDNPELIEPGLRFLQQEVPIGQGLRCDLLYEDIKGRKVYVEVKWIAGKRAVIQVEQYEVVRKGDRGKSRFVLAAVDAKPGIPELLARRGFEFIKIDRDSLIALRPEWKEKLRKNNIGPHSSKVRRSAIPPEINDAKLKILHKLCEDLRDEFPDIEFNHSPESRDRLIMLWDRNDYFLFDFSTEVEDGFRCAFVVDLDQENSQRRQAFQETLRSLSEEVADTLGCPVKDGIGNHNLVKEGLKSWTKISNHRRKGVHCIYRLPGIEWTDSDGAVKNILPYIYKFVERMNSLLQRYRPK</sequence>
<dbReference type="Proteomes" id="UP000197032">
    <property type="component" value="Unassembled WGS sequence"/>
</dbReference>
<dbReference type="InterPro" id="IPR048301">
    <property type="entry name" value="NucS_C"/>
</dbReference>
<dbReference type="PANTHER" id="PTHR38814">
    <property type="entry name" value="ENDONUCLEASE NUCS"/>
    <property type="match status" value="1"/>
</dbReference>
<evidence type="ECO:0000259" key="2">
    <source>
        <dbReference type="Pfam" id="PF01939"/>
    </source>
</evidence>
<organism evidence="3 4">
    <name type="scientific">Calderihabitans maritimus</name>
    <dbReference type="NCBI Taxonomy" id="1246530"/>
    <lineage>
        <taxon>Bacteria</taxon>
        <taxon>Bacillati</taxon>
        <taxon>Bacillota</taxon>
        <taxon>Clostridia</taxon>
        <taxon>Neomoorellales</taxon>
        <taxon>Calderihabitantaceae</taxon>
        <taxon>Calderihabitans</taxon>
    </lineage>
</organism>
<dbReference type="PANTHER" id="PTHR38814:SF1">
    <property type="entry name" value="ENDONUCLEASE NUCS"/>
    <property type="match status" value="1"/>
</dbReference>
<dbReference type="GO" id="GO:0003677">
    <property type="term" value="F:DNA binding"/>
    <property type="evidence" value="ECO:0007669"/>
    <property type="project" value="UniProtKB-KW"/>
</dbReference>
<keyword evidence="1" id="KW-0238">DNA-binding</keyword>
<dbReference type="GO" id="GO:0004519">
    <property type="term" value="F:endonuclease activity"/>
    <property type="evidence" value="ECO:0007669"/>
    <property type="project" value="InterPro"/>
</dbReference>
<dbReference type="Pfam" id="PF01939">
    <property type="entry name" value="NucS_C"/>
    <property type="match status" value="1"/>
</dbReference>
<reference evidence="4" key="1">
    <citation type="journal article" date="2017" name="Appl. Environ. Microbiol.">
        <title>Genomic Analysis of Calderihabitans maritimus KKC1, a Thermophilic, Hydrogenogenic, Carboxydotrophic Bacterium Isolated from Marine Sediment.</title>
        <authorList>
            <person name="Omae K."/>
            <person name="Yoneda Y."/>
            <person name="Fukuyama Y."/>
            <person name="Yoshida T."/>
            <person name="Sako Y."/>
        </authorList>
    </citation>
    <scope>NUCLEOTIDE SEQUENCE [LARGE SCALE GENOMIC DNA]</scope>
    <source>
        <strain evidence="4">KKC1</strain>
    </source>
</reference>
<proteinExistence type="predicted"/>